<proteinExistence type="predicted"/>
<dbReference type="EMBL" id="CAJVQC010006362">
    <property type="protein sequence ID" value="CAG8566139.1"/>
    <property type="molecule type" value="Genomic_DNA"/>
</dbReference>
<evidence type="ECO:0000313" key="1">
    <source>
        <dbReference type="EMBL" id="CAG8566139.1"/>
    </source>
</evidence>
<dbReference type="Proteomes" id="UP000789920">
    <property type="component" value="Unassembled WGS sequence"/>
</dbReference>
<comment type="caution">
    <text evidence="1">The sequence shown here is derived from an EMBL/GenBank/DDBJ whole genome shotgun (WGS) entry which is preliminary data.</text>
</comment>
<gene>
    <name evidence="1" type="ORF">RPERSI_LOCUS4564</name>
</gene>
<evidence type="ECO:0000313" key="2">
    <source>
        <dbReference type="Proteomes" id="UP000789920"/>
    </source>
</evidence>
<accession>A0ACA9M811</accession>
<name>A0ACA9M811_9GLOM</name>
<reference evidence="1" key="1">
    <citation type="submission" date="2021-06" db="EMBL/GenBank/DDBJ databases">
        <authorList>
            <person name="Kallberg Y."/>
            <person name="Tangrot J."/>
            <person name="Rosling A."/>
        </authorList>
    </citation>
    <scope>NUCLEOTIDE SEQUENCE</scope>
    <source>
        <strain evidence="1">MA461A</strain>
    </source>
</reference>
<keyword evidence="2" id="KW-1185">Reference proteome</keyword>
<protein>
    <submittedName>
        <fullName evidence="1">3887_t:CDS:1</fullName>
    </submittedName>
</protein>
<feature type="non-terminal residue" evidence="1">
    <location>
        <position position="1"/>
    </location>
</feature>
<sequence>LGTLIFELQLESVKKAHEAKHRELKPIDNCSNSTILKWAKKFGNRAFELLKSESQNYYSKKDFTRRLSTNNCTNIKIIQVSLDFLEVDSINVENIDPEIEQETINIAKISVQRSIKDLFNYIIPYLEQNENLKYSDSIVHLRISENGHNVGCKTKHIIIIIMILNGIKHQYNLNFHYTTVLYLAYTYLNK</sequence>
<organism evidence="1 2">
    <name type="scientific">Racocetra persica</name>
    <dbReference type="NCBI Taxonomy" id="160502"/>
    <lineage>
        <taxon>Eukaryota</taxon>
        <taxon>Fungi</taxon>
        <taxon>Fungi incertae sedis</taxon>
        <taxon>Mucoromycota</taxon>
        <taxon>Glomeromycotina</taxon>
        <taxon>Glomeromycetes</taxon>
        <taxon>Diversisporales</taxon>
        <taxon>Gigasporaceae</taxon>
        <taxon>Racocetra</taxon>
    </lineage>
</organism>